<evidence type="ECO:0000313" key="2">
    <source>
        <dbReference type="EMBL" id="CAF2096338.1"/>
    </source>
</evidence>
<reference evidence="2" key="1">
    <citation type="submission" date="2021-02" db="EMBL/GenBank/DDBJ databases">
        <authorList>
            <person name="Nowell W R."/>
        </authorList>
    </citation>
    <scope>NUCLEOTIDE SEQUENCE</scope>
</reference>
<dbReference type="InterPro" id="IPR029044">
    <property type="entry name" value="Nucleotide-diphossugar_trans"/>
</dbReference>
<name>A0A816TX82_9BILA</name>
<organism evidence="2 5">
    <name type="scientific">Rotaria magnacalcarata</name>
    <dbReference type="NCBI Taxonomy" id="392030"/>
    <lineage>
        <taxon>Eukaryota</taxon>
        <taxon>Metazoa</taxon>
        <taxon>Spiralia</taxon>
        <taxon>Gnathifera</taxon>
        <taxon>Rotifera</taxon>
        <taxon>Eurotatoria</taxon>
        <taxon>Bdelloidea</taxon>
        <taxon>Philodinida</taxon>
        <taxon>Philodinidae</taxon>
        <taxon>Rotaria</taxon>
    </lineage>
</organism>
<dbReference type="Gene3D" id="3.90.550.20">
    <property type="match status" value="1"/>
</dbReference>
<dbReference type="GO" id="GO:0006487">
    <property type="term" value="P:protein N-linked glycosylation"/>
    <property type="evidence" value="ECO:0007669"/>
    <property type="project" value="TreeGrafter"/>
</dbReference>
<dbReference type="Proteomes" id="UP000663887">
    <property type="component" value="Unassembled WGS sequence"/>
</dbReference>
<dbReference type="Pfam" id="PF04488">
    <property type="entry name" value="Gly_transf_sug"/>
    <property type="match status" value="1"/>
</dbReference>
<keyword evidence="1" id="KW-0472">Membrane</keyword>
<evidence type="ECO:0008006" key="6">
    <source>
        <dbReference type="Google" id="ProtNLM"/>
    </source>
</evidence>
<dbReference type="Proteomes" id="UP000663842">
    <property type="component" value="Unassembled WGS sequence"/>
</dbReference>
<gene>
    <name evidence="4" type="ORF">UXM345_LOCUS7428</name>
    <name evidence="3" type="ORF">WKI299_LOCUS33731</name>
    <name evidence="2" type="ORF">XDN619_LOCUS17767</name>
</gene>
<dbReference type="AlphaFoldDB" id="A0A816TX82"/>
<dbReference type="PANTHER" id="PTHR31834:SF1">
    <property type="entry name" value="INITIATION-SPECIFIC ALPHA-1,6-MANNOSYLTRANSFERASE"/>
    <property type="match status" value="1"/>
</dbReference>
<comment type="caution">
    <text evidence="2">The sequence shown here is derived from an EMBL/GenBank/DDBJ whole genome shotgun (WGS) entry which is preliminary data.</text>
</comment>
<evidence type="ECO:0000313" key="4">
    <source>
        <dbReference type="EMBL" id="CAF3844296.1"/>
    </source>
</evidence>
<dbReference type="SUPFAM" id="SSF53448">
    <property type="entry name" value="Nucleotide-diphospho-sugar transferases"/>
    <property type="match status" value="1"/>
</dbReference>
<protein>
    <recommendedName>
        <fullName evidence="6">Initiation-specific alpha-1,6-mannosyltransferase</fullName>
    </recommendedName>
</protein>
<dbReference type="GO" id="GO:0000136">
    <property type="term" value="C:mannan polymerase complex"/>
    <property type="evidence" value="ECO:0007669"/>
    <property type="project" value="TreeGrafter"/>
</dbReference>
<accession>A0A816TX82</accession>
<dbReference type="GO" id="GO:0000009">
    <property type="term" value="F:alpha-1,6-mannosyltransferase activity"/>
    <property type="evidence" value="ECO:0007669"/>
    <property type="project" value="InterPro"/>
</dbReference>
<evidence type="ECO:0000313" key="5">
    <source>
        <dbReference type="Proteomes" id="UP000663887"/>
    </source>
</evidence>
<dbReference type="EMBL" id="CAJOBF010000616">
    <property type="protein sequence ID" value="CAF3844296.1"/>
    <property type="molecule type" value="Genomic_DNA"/>
</dbReference>
<dbReference type="Proteomes" id="UP000663856">
    <property type="component" value="Unassembled WGS sequence"/>
</dbReference>
<keyword evidence="1" id="KW-0812">Transmembrane</keyword>
<evidence type="ECO:0000313" key="3">
    <source>
        <dbReference type="EMBL" id="CAF2186415.1"/>
    </source>
</evidence>
<proteinExistence type="predicted"/>
<keyword evidence="1" id="KW-1133">Transmembrane helix</keyword>
<dbReference type="EMBL" id="CAJNRF010016108">
    <property type="protein sequence ID" value="CAF2186415.1"/>
    <property type="molecule type" value="Genomic_DNA"/>
</dbReference>
<evidence type="ECO:0000256" key="1">
    <source>
        <dbReference type="SAM" id="Phobius"/>
    </source>
</evidence>
<sequence length="316" mass="36410">MTNNYYVNIKQFTDYTGRTLAVCLWCIIFLCYFAFTFPKFFTTTTATHNLRTTTRKYNQLNIPQNIIQTGLYSSTHWYYTKSWKQLNPNASYYFFNDGEAANFVHKHMPPDIASIYDILPFAVLKADFFRYIATYILGGVYSDIDTECLQPINVWTDNYTNASFIVGVEGDTAIGGAILARKLQLCQWTFAAKPKHPILKRMIDNIKKKTKIFIKSKKDLSTIIMDWTGPGLWTDTIFDYLNETFNVNSSTLSKLNQGRLIGDVYYLPVTAFSPVALSLGAKGRNNKEALVYHDFQGSWKPNLIQKFFKLIRSYIL</sequence>
<dbReference type="InterPro" id="IPR039367">
    <property type="entry name" value="Och1-like"/>
</dbReference>
<dbReference type="InterPro" id="IPR007577">
    <property type="entry name" value="GlycoTrfase_DXD_sugar-bd_CS"/>
</dbReference>
<feature type="transmembrane region" description="Helical" evidence="1">
    <location>
        <begin position="20"/>
        <end position="41"/>
    </location>
</feature>
<dbReference type="EMBL" id="CAJNRG010007606">
    <property type="protein sequence ID" value="CAF2096338.1"/>
    <property type="molecule type" value="Genomic_DNA"/>
</dbReference>
<dbReference type="PANTHER" id="PTHR31834">
    <property type="entry name" value="INITIATION-SPECIFIC ALPHA-1,6-MANNOSYLTRANSFERASE"/>
    <property type="match status" value="1"/>
</dbReference>